<proteinExistence type="predicted"/>
<name>A0A1V3WTT7_MYCKA</name>
<sequence>MEVVVVRIQDHAGLAGMNGHASPAFSAPARISRTASAKRSAIS</sequence>
<evidence type="ECO:0000313" key="1">
    <source>
        <dbReference type="EMBL" id="OOK70404.1"/>
    </source>
</evidence>
<comment type="caution">
    <text evidence="1">The sequence shown here is derived from an EMBL/GenBank/DDBJ whole genome shotgun (WGS) entry which is preliminary data.</text>
</comment>
<reference evidence="1 2" key="1">
    <citation type="submission" date="2017-02" db="EMBL/GenBank/DDBJ databases">
        <title>Complete genome sequences of Mycobacterium kansasii strains isolated from rhesus macaques.</title>
        <authorList>
            <person name="Panda A."/>
            <person name="Nagaraj S."/>
            <person name="Zhao X."/>
            <person name="Tettelin H."/>
            <person name="Detolla L.J."/>
        </authorList>
    </citation>
    <scope>NUCLEOTIDE SEQUENCE [LARGE SCALE GENOMIC DNA]</scope>
    <source>
        <strain evidence="1 2">11-3813</strain>
    </source>
</reference>
<protein>
    <submittedName>
        <fullName evidence="1">Uncharacterized protein</fullName>
    </submittedName>
</protein>
<dbReference type="Proteomes" id="UP000189229">
    <property type="component" value="Unassembled WGS sequence"/>
</dbReference>
<dbReference type="AlphaFoldDB" id="A0A1V3WTT7"/>
<accession>A0A1V3WTT7</accession>
<gene>
    <name evidence="1" type="ORF">BZL30_6647</name>
</gene>
<evidence type="ECO:0000313" key="2">
    <source>
        <dbReference type="Proteomes" id="UP000189229"/>
    </source>
</evidence>
<dbReference type="EMBL" id="MVBM01000006">
    <property type="protein sequence ID" value="OOK70404.1"/>
    <property type="molecule type" value="Genomic_DNA"/>
</dbReference>
<organism evidence="1 2">
    <name type="scientific">Mycobacterium kansasii</name>
    <dbReference type="NCBI Taxonomy" id="1768"/>
    <lineage>
        <taxon>Bacteria</taxon>
        <taxon>Bacillati</taxon>
        <taxon>Actinomycetota</taxon>
        <taxon>Actinomycetes</taxon>
        <taxon>Mycobacteriales</taxon>
        <taxon>Mycobacteriaceae</taxon>
        <taxon>Mycobacterium</taxon>
    </lineage>
</organism>